<protein>
    <submittedName>
        <fullName evidence="1">Uncharacterized protein</fullName>
    </submittedName>
</protein>
<name>A0A0E9SVX4_ANGAN</name>
<evidence type="ECO:0000313" key="1">
    <source>
        <dbReference type="EMBL" id="JAH45441.1"/>
    </source>
</evidence>
<accession>A0A0E9SVX4</accession>
<dbReference type="EMBL" id="GBXM01063136">
    <property type="protein sequence ID" value="JAH45441.1"/>
    <property type="molecule type" value="Transcribed_RNA"/>
</dbReference>
<organism evidence="1">
    <name type="scientific">Anguilla anguilla</name>
    <name type="common">European freshwater eel</name>
    <name type="synonym">Muraena anguilla</name>
    <dbReference type="NCBI Taxonomy" id="7936"/>
    <lineage>
        <taxon>Eukaryota</taxon>
        <taxon>Metazoa</taxon>
        <taxon>Chordata</taxon>
        <taxon>Craniata</taxon>
        <taxon>Vertebrata</taxon>
        <taxon>Euteleostomi</taxon>
        <taxon>Actinopterygii</taxon>
        <taxon>Neopterygii</taxon>
        <taxon>Teleostei</taxon>
        <taxon>Anguilliformes</taxon>
        <taxon>Anguillidae</taxon>
        <taxon>Anguilla</taxon>
    </lineage>
</organism>
<proteinExistence type="predicted"/>
<reference evidence="1" key="1">
    <citation type="submission" date="2014-11" db="EMBL/GenBank/DDBJ databases">
        <authorList>
            <person name="Amaro Gonzalez C."/>
        </authorList>
    </citation>
    <scope>NUCLEOTIDE SEQUENCE</scope>
</reference>
<sequence length="30" mass="3415">MKSLQTLFTKLCNKESGYKGNTFSPLSFPF</sequence>
<reference evidence="1" key="2">
    <citation type="journal article" date="2015" name="Fish Shellfish Immunol.">
        <title>Early steps in the European eel (Anguilla anguilla)-Vibrio vulnificus interaction in the gills: Role of the RtxA13 toxin.</title>
        <authorList>
            <person name="Callol A."/>
            <person name="Pajuelo D."/>
            <person name="Ebbesson L."/>
            <person name="Teles M."/>
            <person name="MacKenzie S."/>
            <person name="Amaro C."/>
        </authorList>
    </citation>
    <scope>NUCLEOTIDE SEQUENCE</scope>
</reference>
<dbReference type="AlphaFoldDB" id="A0A0E9SVX4"/>